<feature type="domain" description="FAD dependent oxidoreductase" evidence="1">
    <location>
        <begin position="40"/>
        <end position="419"/>
    </location>
</feature>
<dbReference type="AlphaFoldDB" id="A0AAW0A5I3"/>
<dbReference type="PANTHER" id="PTHR13847">
    <property type="entry name" value="SARCOSINE DEHYDROGENASE-RELATED"/>
    <property type="match status" value="1"/>
</dbReference>
<dbReference type="InterPro" id="IPR036188">
    <property type="entry name" value="FAD/NAD-bd_sf"/>
</dbReference>
<gene>
    <name evidence="2" type="ORF">R3P38DRAFT_3327100</name>
</gene>
<dbReference type="Pfam" id="PF01266">
    <property type="entry name" value="DAO"/>
    <property type="match status" value="1"/>
</dbReference>
<proteinExistence type="predicted"/>
<comment type="caution">
    <text evidence="2">The sequence shown here is derived from an EMBL/GenBank/DDBJ whole genome shotgun (WGS) entry which is preliminary data.</text>
</comment>
<accession>A0AAW0A5I3</accession>
<dbReference type="SUPFAM" id="SSF51905">
    <property type="entry name" value="FAD/NAD(P)-binding domain"/>
    <property type="match status" value="1"/>
</dbReference>
<sequence length="466" mass="50866">MSSTPGFPSSRPSVSFWLQHTRNSPLLGHRTTQNLPVKSDVTIVGSGLSGVATAYFLLTAEPEDRRPSSVTLFEAREACDGATARNGGHCRPDCYRDYKYYKDDFGREQALKIIQNEMDTLNLTEEIIAKEGIDCDFWRGHTYDIPMDIASAEHLAAAYAEFAADGGPVHGIITPILDPAQAREQTRCPAATAAYKTPAGSLFPRKLVLHLLALCIEKHGLNFQSNTPVRRVVSTSDGWLVETDRGAVETQKVVYATNAFTATLLPEFIGHIWPFKGQCSAIVPPDAYAGKGMLRETYALGNGEYLIQRPADGIMIYGGQRRSVPVERLLGNTDDESTIAEMTKALNDSLPRYLDGFDQESLAEGEGMVHVWSGIMGYTTEGVPYVGELHDKPGAFICAGHHGHGMARIMTCARGLAQLIQGDSWEATGLPECFQPTQKRLARPAKAVVHNIGKQDIIGQGQGWEA</sequence>
<reference evidence="2 3" key="1">
    <citation type="journal article" date="2024" name="J Genomics">
        <title>Draft genome sequencing and assembly of Favolaschia claudopus CIRM-BRFM 2984 isolated from oak limbs.</title>
        <authorList>
            <person name="Navarro D."/>
            <person name="Drula E."/>
            <person name="Chaduli D."/>
            <person name="Cazenave R."/>
            <person name="Ahrendt S."/>
            <person name="Wang J."/>
            <person name="Lipzen A."/>
            <person name="Daum C."/>
            <person name="Barry K."/>
            <person name="Grigoriev I.V."/>
            <person name="Favel A."/>
            <person name="Rosso M.N."/>
            <person name="Martin F."/>
        </authorList>
    </citation>
    <scope>NUCLEOTIDE SEQUENCE [LARGE SCALE GENOMIC DNA]</scope>
    <source>
        <strain evidence="2 3">CIRM-BRFM 2984</strain>
    </source>
</reference>
<dbReference type="Proteomes" id="UP001362999">
    <property type="component" value="Unassembled WGS sequence"/>
</dbReference>
<evidence type="ECO:0000259" key="1">
    <source>
        <dbReference type="Pfam" id="PF01266"/>
    </source>
</evidence>
<dbReference type="InterPro" id="IPR006076">
    <property type="entry name" value="FAD-dep_OxRdtase"/>
</dbReference>
<keyword evidence="3" id="KW-1185">Reference proteome</keyword>
<name>A0AAW0A5I3_9AGAR</name>
<protein>
    <submittedName>
        <fullName evidence="2">FAD dependent oxidoreductase</fullName>
    </submittedName>
</protein>
<organism evidence="2 3">
    <name type="scientific">Favolaschia claudopus</name>
    <dbReference type="NCBI Taxonomy" id="2862362"/>
    <lineage>
        <taxon>Eukaryota</taxon>
        <taxon>Fungi</taxon>
        <taxon>Dikarya</taxon>
        <taxon>Basidiomycota</taxon>
        <taxon>Agaricomycotina</taxon>
        <taxon>Agaricomycetes</taxon>
        <taxon>Agaricomycetidae</taxon>
        <taxon>Agaricales</taxon>
        <taxon>Marasmiineae</taxon>
        <taxon>Mycenaceae</taxon>
        <taxon>Favolaschia</taxon>
    </lineage>
</organism>
<dbReference type="PANTHER" id="PTHR13847:SF260">
    <property type="entry name" value="FAD DEPENDENT OXIDOREDUCTASE DOMAIN-CONTAINING PROTEIN"/>
    <property type="match status" value="1"/>
</dbReference>
<dbReference type="Gene3D" id="3.30.9.10">
    <property type="entry name" value="D-Amino Acid Oxidase, subunit A, domain 2"/>
    <property type="match status" value="1"/>
</dbReference>
<dbReference type="EMBL" id="JAWWNJ010000083">
    <property type="protein sequence ID" value="KAK7001321.1"/>
    <property type="molecule type" value="Genomic_DNA"/>
</dbReference>
<evidence type="ECO:0000313" key="2">
    <source>
        <dbReference type="EMBL" id="KAK7001321.1"/>
    </source>
</evidence>
<dbReference type="Gene3D" id="3.50.50.60">
    <property type="entry name" value="FAD/NAD(P)-binding domain"/>
    <property type="match status" value="1"/>
</dbReference>
<evidence type="ECO:0000313" key="3">
    <source>
        <dbReference type="Proteomes" id="UP001362999"/>
    </source>
</evidence>
<dbReference type="GO" id="GO:0005737">
    <property type="term" value="C:cytoplasm"/>
    <property type="evidence" value="ECO:0007669"/>
    <property type="project" value="TreeGrafter"/>
</dbReference>